<comment type="caution">
    <text evidence="2">The sequence shown here is derived from an EMBL/GenBank/DDBJ whole genome shotgun (WGS) entry which is preliminary data.</text>
</comment>
<evidence type="ECO:0000313" key="2">
    <source>
        <dbReference type="EMBL" id="GIM66511.1"/>
    </source>
</evidence>
<dbReference type="EMBL" id="BOQP01000001">
    <property type="protein sequence ID" value="GIM66511.1"/>
    <property type="molecule type" value="Genomic_DNA"/>
</dbReference>
<dbReference type="Proteomes" id="UP000680865">
    <property type="component" value="Unassembled WGS sequence"/>
</dbReference>
<organism evidence="2 3">
    <name type="scientific">Winogradskya consettensis</name>
    <dbReference type="NCBI Taxonomy" id="113560"/>
    <lineage>
        <taxon>Bacteria</taxon>
        <taxon>Bacillati</taxon>
        <taxon>Actinomycetota</taxon>
        <taxon>Actinomycetes</taxon>
        <taxon>Micromonosporales</taxon>
        <taxon>Micromonosporaceae</taxon>
        <taxon>Winogradskya</taxon>
    </lineage>
</organism>
<gene>
    <name evidence="2" type="ORF">Aco04nite_02340</name>
</gene>
<sequence length="70" mass="7550">MKVSPNAAGPTGKRLEKGAFSGAERTADQRFVTGGRQQAGCGWHREFRWGWAAKGLTSIVVDILSGMDIE</sequence>
<protein>
    <submittedName>
        <fullName evidence="2">Uncharacterized protein</fullName>
    </submittedName>
</protein>
<evidence type="ECO:0000313" key="3">
    <source>
        <dbReference type="Proteomes" id="UP000680865"/>
    </source>
</evidence>
<accession>A0A919VKF0</accession>
<proteinExistence type="predicted"/>
<evidence type="ECO:0000256" key="1">
    <source>
        <dbReference type="SAM" id="MobiDB-lite"/>
    </source>
</evidence>
<dbReference type="AlphaFoldDB" id="A0A919VKF0"/>
<reference evidence="2" key="1">
    <citation type="submission" date="2021-03" db="EMBL/GenBank/DDBJ databases">
        <title>Whole genome shotgun sequence of Actinoplanes consettensis NBRC 14913.</title>
        <authorList>
            <person name="Komaki H."/>
            <person name="Tamura T."/>
        </authorList>
    </citation>
    <scope>NUCLEOTIDE SEQUENCE</scope>
    <source>
        <strain evidence="2">NBRC 14913</strain>
    </source>
</reference>
<name>A0A919VKF0_9ACTN</name>
<feature type="region of interest" description="Disordered" evidence="1">
    <location>
        <begin position="1"/>
        <end position="30"/>
    </location>
</feature>
<keyword evidence="3" id="KW-1185">Reference proteome</keyword>